<evidence type="ECO:0000313" key="1">
    <source>
        <dbReference type="EMBL" id="CAG7733340.1"/>
    </source>
</evidence>
<sequence>MRKQEAGIIRIAQKT</sequence>
<reference evidence="1" key="1">
    <citation type="submission" date="2021-06" db="EMBL/GenBank/DDBJ databases">
        <authorList>
            <person name="Hodson N. C."/>
            <person name="Mongue J. A."/>
            <person name="Jaron S. K."/>
        </authorList>
    </citation>
    <scope>NUCLEOTIDE SEQUENCE</scope>
</reference>
<name>A0A8J2P648_9HEXA</name>
<comment type="caution">
    <text evidence="1">The sequence shown here is derived from an EMBL/GenBank/DDBJ whole genome shotgun (WGS) entry which is preliminary data.</text>
</comment>
<accession>A0A8J2P648</accession>
<dbReference type="Proteomes" id="UP000708208">
    <property type="component" value="Unassembled WGS sequence"/>
</dbReference>
<gene>
    <name evidence="1" type="ORF">AFUS01_LOCUS21790</name>
</gene>
<keyword evidence="2" id="KW-1185">Reference proteome</keyword>
<organism evidence="1 2">
    <name type="scientific">Allacma fusca</name>
    <dbReference type="NCBI Taxonomy" id="39272"/>
    <lineage>
        <taxon>Eukaryota</taxon>
        <taxon>Metazoa</taxon>
        <taxon>Ecdysozoa</taxon>
        <taxon>Arthropoda</taxon>
        <taxon>Hexapoda</taxon>
        <taxon>Collembola</taxon>
        <taxon>Symphypleona</taxon>
        <taxon>Sminthuridae</taxon>
        <taxon>Allacma</taxon>
    </lineage>
</organism>
<feature type="non-terminal residue" evidence="1">
    <location>
        <position position="1"/>
    </location>
</feature>
<evidence type="ECO:0000313" key="2">
    <source>
        <dbReference type="Proteomes" id="UP000708208"/>
    </source>
</evidence>
<proteinExistence type="predicted"/>
<dbReference type="EMBL" id="CAJVCH010247255">
    <property type="protein sequence ID" value="CAG7733340.1"/>
    <property type="molecule type" value="Genomic_DNA"/>
</dbReference>
<protein>
    <submittedName>
        <fullName evidence="1">Uncharacterized protein</fullName>
    </submittedName>
</protein>